<organism evidence="2 3">
    <name type="scientific">Phenylobacterium soli</name>
    <dbReference type="NCBI Taxonomy" id="2170551"/>
    <lineage>
        <taxon>Bacteria</taxon>
        <taxon>Pseudomonadati</taxon>
        <taxon>Pseudomonadota</taxon>
        <taxon>Alphaproteobacteria</taxon>
        <taxon>Caulobacterales</taxon>
        <taxon>Caulobacteraceae</taxon>
        <taxon>Phenylobacterium</taxon>
    </lineage>
</organism>
<evidence type="ECO:0000313" key="3">
    <source>
        <dbReference type="Proteomes" id="UP000249254"/>
    </source>
</evidence>
<dbReference type="EMBL" id="QFYQ01000001">
    <property type="protein sequence ID" value="RAK55194.1"/>
    <property type="molecule type" value="Genomic_DNA"/>
</dbReference>
<feature type="signal peptide" evidence="1">
    <location>
        <begin position="1"/>
        <end position="21"/>
    </location>
</feature>
<name>A0A328ANY6_9CAUL</name>
<comment type="caution">
    <text evidence="2">The sequence shown here is derived from an EMBL/GenBank/DDBJ whole genome shotgun (WGS) entry which is preliminary data.</text>
</comment>
<dbReference type="AlphaFoldDB" id="A0A328ANY6"/>
<gene>
    <name evidence="2" type="ORF">DJ017_12010</name>
</gene>
<sequence length="173" mass="16714">MNTSRKLLLAGAAAISTTAVAHSAFAQASATASASASVTVIQPITVTKTADLAFGRVIRPSTGTTTYTVAAADGAPTTSGGDGIFTSGNGSPTRAVFTVHGEGGQAFNITTPASATAGDVTVTLTATDSTGALDGSLGNTGTATFGVGGSITLTNASTTGTKSGNFTVTVAYQ</sequence>
<reference evidence="3" key="1">
    <citation type="submission" date="2018-05" db="EMBL/GenBank/DDBJ databases">
        <authorList>
            <person name="Li X."/>
        </authorList>
    </citation>
    <scope>NUCLEOTIDE SEQUENCE [LARGE SCALE GENOMIC DNA]</scope>
    <source>
        <strain evidence="3">LX32</strain>
    </source>
</reference>
<feature type="chain" id="PRO_5016297522" description="DUF4402 domain-containing protein" evidence="1">
    <location>
        <begin position="22"/>
        <end position="173"/>
    </location>
</feature>
<evidence type="ECO:0008006" key="4">
    <source>
        <dbReference type="Google" id="ProtNLM"/>
    </source>
</evidence>
<evidence type="ECO:0000256" key="1">
    <source>
        <dbReference type="SAM" id="SignalP"/>
    </source>
</evidence>
<dbReference type="InterPro" id="IPR025514">
    <property type="entry name" value="DUF4402"/>
</dbReference>
<dbReference type="PROSITE" id="PS51318">
    <property type="entry name" value="TAT"/>
    <property type="match status" value="1"/>
</dbReference>
<accession>A0A328ANY6</accession>
<keyword evidence="1" id="KW-0732">Signal</keyword>
<dbReference type="InterPro" id="IPR006311">
    <property type="entry name" value="TAT_signal"/>
</dbReference>
<protein>
    <recommendedName>
        <fullName evidence="4">DUF4402 domain-containing protein</fullName>
    </recommendedName>
</protein>
<proteinExistence type="predicted"/>
<evidence type="ECO:0000313" key="2">
    <source>
        <dbReference type="EMBL" id="RAK55194.1"/>
    </source>
</evidence>
<dbReference type="Pfam" id="PF14352">
    <property type="entry name" value="DUF4402"/>
    <property type="match status" value="1"/>
</dbReference>
<keyword evidence="3" id="KW-1185">Reference proteome</keyword>
<dbReference type="RefSeq" id="WP_111528942.1">
    <property type="nucleotide sequence ID" value="NZ_JBHRSG010000003.1"/>
</dbReference>
<dbReference type="OrthoDB" id="7565958at2"/>
<dbReference type="Proteomes" id="UP000249254">
    <property type="component" value="Unassembled WGS sequence"/>
</dbReference>